<keyword evidence="1" id="KW-0472">Membrane</keyword>
<name>A0AAU9PA75_9ASTR</name>
<gene>
    <name evidence="2" type="ORF">LVIROSA_LOCUS32623</name>
</gene>
<protein>
    <submittedName>
        <fullName evidence="2">Uncharacterized protein</fullName>
    </submittedName>
</protein>
<reference evidence="2 3" key="1">
    <citation type="submission" date="2022-01" db="EMBL/GenBank/DDBJ databases">
        <authorList>
            <person name="Xiong W."/>
            <person name="Schranz E."/>
        </authorList>
    </citation>
    <scope>NUCLEOTIDE SEQUENCE [LARGE SCALE GENOMIC DNA]</scope>
</reference>
<comment type="caution">
    <text evidence="2">The sequence shown here is derived from an EMBL/GenBank/DDBJ whole genome shotgun (WGS) entry which is preliminary data.</text>
</comment>
<keyword evidence="3" id="KW-1185">Reference proteome</keyword>
<accession>A0AAU9PA75</accession>
<dbReference type="EMBL" id="CAKMRJ010005523">
    <property type="protein sequence ID" value="CAH1446975.1"/>
    <property type="molecule type" value="Genomic_DNA"/>
</dbReference>
<dbReference type="AlphaFoldDB" id="A0AAU9PA75"/>
<keyword evidence="1" id="KW-0812">Transmembrane</keyword>
<evidence type="ECO:0000313" key="3">
    <source>
        <dbReference type="Proteomes" id="UP001157418"/>
    </source>
</evidence>
<dbReference type="Proteomes" id="UP001157418">
    <property type="component" value="Unassembled WGS sequence"/>
</dbReference>
<feature type="transmembrane region" description="Helical" evidence="1">
    <location>
        <begin position="35"/>
        <end position="57"/>
    </location>
</feature>
<evidence type="ECO:0000313" key="2">
    <source>
        <dbReference type="EMBL" id="CAH1446975.1"/>
    </source>
</evidence>
<evidence type="ECO:0000256" key="1">
    <source>
        <dbReference type="SAM" id="Phobius"/>
    </source>
</evidence>
<proteinExistence type="predicted"/>
<sequence>MDNTIHEVFLSPAMAPITPCSLLSHNRRYAVDGEIMAFVVIIVFSIFIFFLIIAPHLMQLRRNSRSFATVDQNHGDVYQRNRNHEDIV</sequence>
<organism evidence="2 3">
    <name type="scientific">Lactuca virosa</name>
    <dbReference type="NCBI Taxonomy" id="75947"/>
    <lineage>
        <taxon>Eukaryota</taxon>
        <taxon>Viridiplantae</taxon>
        <taxon>Streptophyta</taxon>
        <taxon>Embryophyta</taxon>
        <taxon>Tracheophyta</taxon>
        <taxon>Spermatophyta</taxon>
        <taxon>Magnoliopsida</taxon>
        <taxon>eudicotyledons</taxon>
        <taxon>Gunneridae</taxon>
        <taxon>Pentapetalae</taxon>
        <taxon>asterids</taxon>
        <taxon>campanulids</taxon>
        <taxon>Asterales</taxon>
        <taxon>Asteraceae</taxon>
        <taxon>Cichorioideae</taxon>
        <taxon>Cichorieae</taxon>
        <taxon>Lactucinae</taxon>
        <taxon>Lactuca</taxon>
    </lineage>
</organism>
<keyword evidence="1" id="KW-1133">Transmembrane helix</keyword>